<comment type="caution">
    <text evidence="1">The sequence shown here is derived from an EMBL/GenBank/DDBJ whole genome shotgun (WGS) entry which is preliminary data.</text>
</comment>
<dbReference type="SUPFAM" id="SSF51182">
    <property type="entry name" value="RmlC-like cupins"/>
    <property type="match status" value="1"/>
</dbReference>
<protein>
    <submittedName>
        <fullName evidence="1">Uncharacterized protein</fullName>
    </submittedName>
</protein>
<dbReference type="Proteomes" id="UP000813385">
    <property type="component" value="Unassembled WGS sequence"/>
</dbReference>
<sequence length="90" mass="9796">MTSNAAIPISPHVGFNVATIRPGGSYKLEENPRVLRVCSVASGKVYVKLDEKKFPIGCNGVFKIRGGSTATVENRLYVDSVLHITTINEY</sequence>
<name>A0A8K0TJF8_9PEZI</name>
<organism evidence="1 2">
    <name type="scientific">Plectosphaerella cucumerina</name>
    <dbReference type="NCBI Taxonomy" id="40658"/>
    <lineage>
        <taxon>Eukaryota</taxon>
        <taxon>Fungi</taxon>
        <taxon>Dikarya</taxon>
        <taxon>Ascomycota</taxon>
        <taxon>Pezizomycotina</taxon>
        <taxon>Sordariomycetes</taxon>
        <taxon>Hypocreomycetidae</taxon>
        <taxon>Glomerellales</taxon>
        <taxon>Plectosphaerellaceae</taxon>
        <taxon>Plectosphaerella</taxon>
    </lineage>
</organism>
<gene>
    <name evidence="1" type="ORF">B0T11DRAFT_277400</name>
</gene>
<keyword evidence="2" id="KW-1185">Reference proteome</keyword>
<reference evidence="1" key="1">
    <citation type="journal article" date="2021" name="Nat. Commun.">
        <title>Genetic determinants of endophytism in the Arabidopsis root mycobiome.</title>
        <authorList>
            <person name="Mesny F."/>
            <person name="Miyauchi S."/>
            <person name="Thiergart T."/>
            <person name="Pickel B."/>
            <person name="Atanasova L."/>
            <person name="Karlsson M."/>
            <person name="Huettel B."/>
            <person name="Barry K.W."/>
            <person name="Haridas S."/>
            <person name="Chen C."/>
            <person name="Bauer D."/>
            <person name="Andreopoulos W."/>
            <person name="Pangilinan J."/>
            <person name="LaButti K."/>
            <person name="Riley R."/>
            <person name="Lipzen A."/>
            <person name="Clum A."/>
            <person name="Drula E."/>
            <person name="Henrissat B."/>
            <person name="Kohler A."/>
            <person name="Grigoriev I.V."/>
            <person name="Martin F.M."/>
            <person name="Hacquard S."/>
        </authorList>
    </citation>
    <scope>NUCLEOTIDE SEQUENCE</scope>
    <source>
        <strain evidence="1">MPI-CAGE-AT-0016</strain>
    </source>
</reference>
<evidence type="ECO:0000313" key="2">
    <source>
        <dbReference type="Proteomes" id="UP000813385"/>
    </source>
</evidence>
<accession>A0A8K0TJF8</accession>
<dbReference type="InterPro" id="IPR011051">
    <property type="entry name" value="RmlC_Cupin_sf"/>
</dbReference>
<dbReference type="AlphaFoldDB" id="A0A8K0TJF8"/>
<proteinExistence type="predicted"/>
<dbReference type="EMBL" id="JAGPXD010000002">
    <property type="protein sequence ID" value="KAH7368630.1"/>
    <property type="molecule type" value="Genomic_DNA"/>
</dbReference>
<evidence type="ECO:0000313" key="1">
    <source>
        <dbReference type="EMBL" id="KAH7368630.1"/>
    </source>
</evidence>
<dbReference type="OrthoDB" id="3545073at2759"/>